<evidence type="ECO:0000256" key="1">
    <source>
        <dbReference type="ARBA" id="ARBA00004613"/>
    </source>
</evidence>
<evidence type="ECO:0000259" key="10">
    <source>
        <dbReference type="SMART" id="SM00199"/>
    </source>
</evidence>
<comment type="similarity">
    <text evidence="2 9">Belongs to the intercrine beta (chemokine CC) family.</text>
</comment>
<dbReference type="PROSITE" id="PS00472">
    <property type="entry name" value="SMALL_CYTOKINES_CC"/>
    <property type="match status" value="1"/>
</dbReference>
<dbReference type="SUPFAM" id="SSF54117">
    <property type="entry name" value="Interleukin 8-like chemokines"/>
    <property type="match status" value="1"/>
</dbReference>
<dbReference type="GO" id="GO:0005615">
    <property type="term" value="C:extracellular space"/>
    <property type="evidence" value="ECO:0007669"/>
    <property type="project" value="UniProtKB-KW"/>
</dbReference>
<dbReference type="CDD" id="cd00272">
    <property type="entry name" value="Chemokine_CC"/>
    <property type="match status" value="1"/>
</dbReference>
<dbReference type="PANTHER" id="PTHR12015">
    <property type="entry name" value="SMALL INDUCIBLE CYTOKINE A"/>
    <property type="match status" value="1"/>
</dbReference>
<protein>
    <recommendedName>
        <fullName evidence="9">C-C motif chemokine</fullName>
    </recommendedName>
</protein>
<name>A0A5A9PNQ6_9TELE</name>
<feature type="signal peptide" evidence="9">
    <location>
        <begin position="1"/>
        <end position="24"/>
    </location>
</feature>
<dbReference type="InterPro" id="IPR036048">
    <property type="entry name" value="Interleukin_8-like_sf"/>
</dbReference>
<comment type="caution">
    <text evidence="11">The sequence shown here is derived from an EMBL/GenBank/DDBJ whole genome shotgun (WGS) entry which is preliminary data.</text>
</comment>
<dbReference type="PANTHER" id="PTHR12015:SF183">
    <property type="entry name" value="C-C MOTIF CHEMOKINE 3"/>
    <property type="match status" value="1"/>
</dbReference>
<keyword evidence="3 9" id="KW-0202">Cytokine</keyword>
<keyword evidence="12" id="KW-1185">Reference proteome</keyword>
<evidence type="ECO:0000313" key="12">
    <source>
        <dbReference type="Proteomes" id="UP000324632"/>
    </source>
</evidence>
<comment type="subcellular location">
    <subcellularLocation>
        <location evidence="1 9">Secreted</location>
    </subcellularLocation>
</comment>
<keyword evidence="6" id="KW-1015">Disulfide bond</keyword>
<dbReference type="SMART" id="SM00199">
    <property type="entry name" value="SCY"/>
    <property type="match status" value="1"/>
</dbReference>
<feature type="domain" description="Chemokine interleukin-8-like" evidence="10">
    <location>
        <begin position="30"/>
        <end position="88"/>
    </location>
</feature>
<dbReference type="FunFam" id="2.40.50.40:FF:000002">
    <property type="entry name" value="C-C motif chemokine"/>
    <property type="match status" value="1"/>
</dbReference>
<dbReference type="EMBL" id="SOYY01000003">
    <property type="protein sequence ID" value="KAA0723488.1"/>
    <property type="molecule type" value="Genomic_DNA"/>
</dbReference>
<evidence type="ECO:0000256" key="4">
    <source>
        <dbReference type="ARBA" id="ARBA00022525"/>
    </source>
</evidence>
<dbReference type="Proteomes" id="UP000324632">
    <property type="component" value="Chromosome 3"/>
</dbReference>
<dbReference type="InterPro" id="IPR001811">
    <property type="entry name" value="Chemokine_IL8-like_dom"/>
</dbReference>
<gene>
    <name evidence="11" type="ORF">E1301_Tti003397</name>
</gene>
<dbReference type="InterPro" id="IPR000827">
    <property type="entry name" value="Chemokine_CC_CS"/>
</dbReference>
<sequence>MRHCYTSLLVGLLVVTWIQSGVMANNAKIPVECCFEFYESKIPHHRIKSYERTTSECTTAGVIFTTVKNFKLCVKPSDNWVKKVIQRIDKRQLQAQL</sequence>
<comment type="function">
    <text evidence="7">Monokine with inflammatory and chemokinetic properties. Binds to CCR1, CCR4 and CCR5. One of the major HIV-suppressive factors produced by CD8+ T-cells. Recombinant MIP-1-alpha induces a dose-dependent inhibition of different strains of HIV-1, HIV-2, and simian immunodeficiency virus (SIV).</text>
</comment>
<dbReference type="Gene3D" id="2.40.50.40">
    <property type="match status" value="1"/>
</dbReference>
<dbReference type="Pfam" id="PF00048">
    <property type="entry name" value="IL8"/>
    <property type="match status" value="1"/>
</dbReference>
<organism evidence="11 12">
    <name type="scientific">Triplophysa tibetana</name>
    <dbReference type="NCBI Taxonomy" id="1572043"/>
    <lineage>
        <taxon>Eukaryota</taxon>
        <taxon>Metazoa</taxon>
        <taxon>Chordata</taxon>
        <taxon>Craniata</taxon>
        <taxon>Vertebrata</taxon>
        <taxon>Euteleostomi</taxon>
        <taxon>Actinopterygii</taxon>
        <taxon>Neopterygii</taxon>
        <taxon>Teleostei</taxon>
        <taxon>Ostariophysi</taxon>
        <taxon>Cypriniformes</taxon>
        <taxon>Nemacheilidae</taxon>
        <taxon>Triplophysa</taxon>
    </lineage>
</organism>
<reference evidence="11 12" key="1">
    <citation type="journal article" date="2019" name="Mol. Ecol. Resour.">
        <title>Chromosome-level genome assembly of Triplophysa tibetana, a fish adapted to the harsh high-altitude environment of the Tibetan Plateau.</title>
        <authorList>
            <person name="Yang X."/>
            <person name="Liu H."/>
            <person name="Ma Z."/>
            <person name="Zou Y."/>
            <person name="Zou M."/>
            <person name="Mao Y."/>
            <person name="Li X."/>
            <person name="Wang H."/>
            <person name="Chen T."/>
            <person name="Wang W."/>
            <person name="Yang R."/>
        </authorList>
    </citation>
    <scope>NUCLEOTIDE SEQUENCE [LARGE SCALE GENOMIC DNA]</scope>
    <source>
        <strain evidence="11">TTIB1903HZAU</strain>
        <tissue evidence="11">Muscle</tissue>
    </source>
</reference>
<keyword evidence="9" id="KW-0145">Chemotaxis</keyword>
<proteinExistence type="inferred from homology"/>
<evidence type="ECO:0000256" key="5">
    <source>
        <dbReference type="ARBA" id="ARBA00022729"/>
    </source>
</evidence>
<dbReference type="InterPro" id="IPR039809">
    <property type="entry name" value="Chemokine_b/g/d"/>
</dbReference>
<dbReference type="AlphaFoldDB" id="A0A5A9PNQ6"/>
<comment type="subunit">
    <text evidence="8">Self-associates. Also heterodimer of MIP-1-alpha(4-69) and MIP-1-beta(3-69). Interacts with CCR1.</text>
</comment>
<keyword evidence="4 9" id="KW-0964">Secreted</keyword>
<evidence type="ECO:0000256" key="9">
    <source>
        <dbReference type="RuleBase" id="RU361150"/>
    </source>
</evidence>
<dbReference type="GO" id="GO:0006955">
    <property type="term" value="P:immune response"/>
    <property type="evidence" value="ECO:0007669"/>
    <property type="project" value="InterPro"/>
</dbReference>
<evidence type="ECO:0000256" key="2">
    <source>
        <dbReference type="ARBA" id="ARBA00010868"/>
    </source>
</evidence>
<evidence type="ECO:0000256" key="7">
    <source>
        <dbReference type="ARBA" id="ARBA00044740"/>
    </source>
</evidence>
<evidence type="ECO:0000256" key="6">
    <source>
        <dbReference type="ARBA" id="ARBA00023157"/>
    </source>
</evidence>
<keyword evidence="5 9" id="KW-0732">Signal</keyword>
<dbReference type="GO" id="GO:0008009">
    <property type="term" value="F:chemokine activity"/>
    <property type="evidence" value="ECO:0007669"/>
    <property type="project" value="InterPro"/>
</dbReference>
<accession>A0A5A9PNQ6</accession>
<feature type="chain" id="PRO_5023043735" description="C-C motif chemokine" evidence="9">
    <location>
        <begin position="25"/>
        <end position="97"/>
    </location>
</feature>
<evidence type="ECO:0000256" key="8">
    <source>
        <dbReference type="ARBA" id="ARBA00046726"/>
    </source>
</evidence>
<evidence type="ECO:0000313" key="11">
    <source>
        <dbReference type="EMBL" id="KAA0723488.1"/>
    </source>
</evidence>
<evidence type="ECO:0000256" key="3">
    <source>
        <dbReference type="ARBA" id="ARBA00022514"/>
    </source>
</evidence>